<dbReference type="AlphaFoldDB" id="A0AAD5GEL6"/>
<feature type="domain" description="OB" evidence="13">
    <location>
        <begin position="193"/>
        <end position="273"/>
    </location>
</feature>
<evidence type="ECO:0000259" key="16">
    <source>
        <dbReference type="Pfam" id="PF16900"/>
    </source>
</evidence>
<dbReference type="GO" id="GO:0005634">
    <property type="term" value="C:nucleus"/>
    <property type="evidence" value="ECO:0007669"/>
    <property type="project" value="UniProtKB-SubCell"/>
</dbReference>
<dbReference type="CDD" id="cd04475">
    <property type="entry name" value="RPA1_DBD_B"/>
    <property type="match status" value="1"/>
</dbReference>
<dbReference type="Pfam" id="PF04057">
    <property type="entry name" value="Rep-A_N"/>
    <property type="match status" value="1"/>
</dbReference>
<dbReference type="InterPro" id="IPR013955">
    <property type="entry name" value="Rep_factor-A_C"/>
</dbReference>
<evidence type="ECO:0000256" key="10">
    <source>
        <dbReference type="ARBA" id="ARBA00023204"/>
    </source>
</evidence>
<dbReference type="InterPro" id="IPR004365">
    <property type="entry name" value="NA-bd_OB_tRNA"/>
</dbReference>
<accession>A0AAD5GEL6</accession>
<dbReference type="FunFam" id="2.40.50.140:FF:000064">
    <property type="entry name" value="Replication protein A subunit"/>
    <property type="match status" value="1"/>
</dbReference>
<evidence type="ECO:0000256" key="7">
    <source>
        <dbReference type="ARBA" id="ARBA00022833"/>
    </source>
</evidence>
<keyword evidence="6 12" id="KW-0863">Zinc-finger</keyword>
<dbReference type="GO" id="GO:0008270">
    <property type="term" value="F:zinc ion binding"/>
    <property type="evidence" value="ECO:0007669"/>
    <property type="project" value="UniProtKB-KW"/>
</dbReference>
<dbReference type="CDD" id="cd04474">
    <property type="entry name" value="RPA1_DBD_A"/>
    <property type="match status" value="1"/>
</dbReference>
<evidence type="ECO:0000313" key="18">
    <source>
        <dbReference type="Proteomes" id="UP001206925"/>
    </source>
</evidence>
<name>A0AAD5GEL6_AMBAR</name>
<evidence type="ECO:0000259" key="14">
    <source>
        <dbReference type="Pfam" id="PF04057"/>
    </source>
</evidence>
<evidence type="ECO:0000256" key="3">
    <source>
        <dbReference type="ARBA" id="ARBA00022705"/>
    </source>
</evidence>
<evidence type="ECO:0000256" key="8">
    <source>
        <dbReference type="ARBA" id="ARBA00023125"/>
    </source>
</evidence>
<evidence type="ECO:0000256" key="2">
    <source>
        <dbReference type="ARBA" id="ARBA00005690"/>
    </source>
</evidence>
<dbReference type="InterPro" id="IPR031657">
    <property type="entry name" value="REPA_OB_2"/>
</dbReference>
<keyword evidence="18" id="KW-1185">Reference proteome</keyword>
<dbReference type="Proteomes" id="UP001206925">
    <property type="component" value="Unassembled WGS sequence"/>
</dbReference>
<dbReference type="CDD" id="cd04477">
    <property type="entry name" value="RPA1N"/>
    <property type="match status" value="1"/>
</dbReference>
<dbReference type="GO" id="GO:0003677">
    <property type="term" value="F:DNA binding"/>
    <property type="evidence" value="ECO:0007669"/>
    <property type="project" value="UniProtKB-KW"/>
</dbReference>
<dbReference type="SUPFAM" id="SSF50249">
    <property type="entry name" value="Nucleic acid-binding proteins"/>
    <property type="match status" value="4"/>
</dbReference>
<gene>
    <name evidence="17" type="ORF">M8C21_023230</name>
</gene>
<keyword evidence="3 12" id="KW-0235">DNA replication</keyword>
<feature type="domain" description="Replication protein A OB" evidence="16">
    <location>
        <begin position="302"/>
        <end position="405"/>
    </location>
</feature>
<evidence type="ECO:0000259" key="15">
    <source>
        <dbReference type="Pfam" id="PF08646"/>
    </source>
</evidence>
<dbReference type="GO" id="GO:0007140">
    <property type="term" value="P:male meiotic nuclear division"/>
    <property type="evidence" value="ECO:0007669"/>
    <property type="project" value="UniProtKB-ARBA"/>
</dbReference>
<dbReference type="FunFam" id="2.40.50.140:FF:000090">
    <property type="entry name" value="Replication protein A subunit"/>
    <property type="match status" value="1"/>
</dbReference>
<dbReference type="Pfam" id="PF08646">
    <property type="entry name" value="Rep_fac-A_C"/>
    <property type="match status" value="1"/>
</dbReference>
<dbReference type="GO" id="GO:0006260">
    <property type="term" value="P:DNA replication"/>
    <property type="evidence" value="ECO:0007669"/>
    <property type="project" value="UniProtKB-KW"/>
</dbReference>
<evidence type="ECO:0000256" key="6">
    <source>
        <dbReference type="ARBA" id="ARBA00022771"/>
    </source>
</evidence>
<reference evidence="17" key="1">
    <citation type="submission" date="2022-06" db="EMBL/GenBank/DDBJ databases">
        <title>Uncovering the hologenomic basis of an extraordinary plant invasion.</title>
        <authorList>
            <person name="Bieker V.C."/>
            <person name="Martin M.D."/>
            <person name="Gilbert T."/>
            <person name="Hodgins K."/>
            <person name="Battlay P."/>
            <person name="Petersen B."/>
            <person name="Wilson J."/>
        </authorList>
    </citation>
    <scope>NUCLEOTIDE SEQUENCE</scope>
    <source>
        <strain evidence="17">AA19_3_7</strain>
        <tissue evidence="17">Leaf</tissue>
    </source>
</reference>
<keyword evidence="11 12" id="KW-0539">Nucleus</keyword>
<dbReference type="InterPro" id="IPR012340">
    <property type="entry name" value="NA-bd_OB-fold"/>
</dbReference>
<feature type="domain" description="Replication factor-A protein 1 N-terminal" evidence="14">
    <location>
        <begin position="5"/>
        <end position="97"/>
    </location>
</feature>
<evidence type="ECO:0000256" key="1">
    <source>
        <dbReference type="ARBA" id="ARBA00004123"/>
    </source>
</evidence>
<evidence type="ECO:0000259" key="13">
    <source>
        <dbReference type="Pfam" id="PF01336"/>
    </source>
</evidence>
<organism evidence="17 18">
    <name type="scientific">Ambrosia artemisiifolia</name>
    <name type="common">Common ragweed</name>
    <dbReference type="NCBI Taxonomy" id="4212"/>
    <lineage>
        <taxon>Eukaryota</taxon>
        <taxon>Viridiplantae</taxon>
        <taxon>Streptophyta</taxon>
        <taxon>Embryophyta</taxon>
        <taxon>Tracheophyta</taxon>
        <taxon>Spermatophyta</taxon>
        <taxon>Magnoliopsida</taxon>
        <taxon>eudicotyledons</taxon>
        <taxon>Gunneridae</taxon>
        <taxon>Pentapetalae</taxon>
        <taxon>asterids</taxon>
        <taxon>campanulids</taxon>
        <taxon>Asterales</taxon>
        <taxon>Asteraceae</taxon>
        <taxon>Asteroideae</taxon>
        <taxon>Heliantheae alliance</taxon>
        <taxon>Heliantheae</taxon>
        <taxon>Ambrosia</taxon>
    </lineage>
</organism>
<evidence type="ECO:0000256" key="4">
    <source>
        <dbReference type="ARBA" id="ARBA00022723"/>
    </source>
</evidence>
<protein>
    <recommendedName>
        <fullName evidence="12">Replication protein A subunit</fullName>
    </recommendedName>
</protein>
<evidence type="ECO:0000313" key="17">
    <source>
        <dbReference type="EMBL" id="KAI7739465.1"/>
    </source>
</evidence>
<proteinExistence type="inferred from homology"/>
<comment type="subcellular location">
    <subcellularLocation>
        <location evidence="1 12">Nucleus</location>
    </subcellularLocation>
</comment>
<dbReference type="FunFam" id="2.40.50.140:FF:000041">
    <property type="entry name" value="Replication protein A subunit"/>
    <property type="match status" value="1"/>
</dbReference>
<keyword evidence="7 12" id="KW-0862">Zinc</keyword>
<dbReference type="InterPro" id="IPR047192">
    <property type="entry name" value="Euk_RPA1_DBD_C"/>
</dbReference>
<dbReference type="InterPro" id="IPR004591">
    <property type="entry name" value="Rfa1"/>
</dbReference>
<keyword evidence="9" id="KW-0233">DNA recombination</keyword>
<dbReference type="EMBL" id="JAMZMK010008621">
    <property type="protein sequence ID" value="KAI7739465.1"/>
    <property type="molecule type" value="Genomic_DNA"/>
</dbReference>
<comment type="similarity">
    <text evidence="2 12">Belongs to the replication factor A protein 1 family.</text>
</comment>
<comment type="caution">
    <text evidence="17">The sequence shown here is derived from an EMBL/GenBank/DDBJ whole genome shotgun (WGS) entry which is preliminary data.</text>
</comment>
<keyword evidence="5" id="KW-0227">DNA damage</keyword>
<evidence type="ECO:0000256" key="9">
    <source>
        <dbReference type="ARBA" id="ARBA00023172"/>
    </source>
</evidence>
<dbReference type="Pfam" id="PF16900">
    <property type="entry name" value="REPA_OB_2"/>
    <property type="match status" value="1"/>
</dbReference>
<dbReference type="CDD" id="cd04476">
    <property type="entry name" value="RPA1_DBD_C"/>
    <property type="match status" value="1"/>
</dbReference>
<dbReference type="Pfam" id="PF01336">
    <property type="entry name" value="tRNA_anti-codon"/>
    <property type="match status" value="1"/>
</dbReference>
<dbReference type="FunFam" id="2.40.50.140:FF:000117">
    <property type="entry name" value="Replication protein A subunit"/>
    <property type="match status" value="1"/>
</dbReference>
<keyword evidence="10" id="KW-0234">DNA repair</keyword>
<feature type="domain" description="Replication factor A C-terminal" evidence="15">
    <location>
        <begin position="462"/>
        <end position="612"/>
    </location>
</feature>
<dbReference type="PANTHER" id="PTHR47165">
    <property type="entry name" value="OS03G0429900 PROTEIN"/>
    <property type="match status" value="1"/>
</dbReference>
<evidence type="ECO:0000256" key="5">
    <source>
        <dbReference type="ARBA" id="ARBA00022763"/>
    </source>
</evidence>
<dbReference type="Gene3D" id="2.40.50.140">
    <property type="entry name" value="Nucleic acid-binding proteins"/>
    <property type="match status" value="4"/>
</dbReference>
<sequence>MPVNLTSNGIPAILSGDMNSKPLVQVLDIKLIASSQERYRLLLSDSVSTQQAMIATQLNDRVKTGAVRKGSVVQLLEYICSNVQTRKIIVVLNMETIIPECEVIGNPKMHAESDTIARNPVSNGISQQTTIPSTNHSIPKKLSNNIQTFQPAVQPAYQPPPVYKSHGSIMKNEAPARIIPIAALNPYQGRWAVKARITAKGDLRRYNNAKGDGKVFSFDLLDSEGGEIRVTCFNAVVDRFYDTIEVGKVYIISKGSLKPAKKNFNHLNNEWEIFLESSSTVDLCPDEDSSIPQQQFSFKPIIEIETAENNSIIDVIGVVTSVKPCVPVQRKNGMETQKRELNLKDQSGRSVELTLWGEFCNREGQKLQELVNSGVSPVLAVKAGKVNDFSGKSVGTVSSTQLFIDPDSPEASNLRSWFDRVGKNVDSQSISRDLQGGLKNEIRKTVSQIKDEGLGRSDRADWVTVKATISFIKTDNFCYTACPLTIGDKQCTKKVTKSGNSKWQCDRCNQEFEECDYRYLLQCQVQDHTGLTWVTAFQEAGEEILGCSAKELNMMKSEGDDDRFGKVIKSSLFGEVLLKLKIKEETYGEEQKVKITVAKVDRLNYSSHTKFLLGLIPAK</sequence>
<comment type="function">
    <text evidence="12">Component of the replication protein A complex (RPA) required for DNA recombination, repair and replication. The activity of RPA is mediated by single-stranded DNA binding and protein interactions. Probably involved in repair of double-strand DNA breaks (DSBs) induced by genotoxic stresses.</text>
</comment>
<keyword evidence="4 12" id="KW-0479">Metal-binding</keyword>
<dbReference type="NCBIfam" id="TIGR00617">
    <property type="entry name" value="rpa1"/>
    <property type="match status" value="1"/>
</dbReference>
<dbReference type="GO" id="GO:0006310">
    <property type="term" value="P:DNA recombination"/>
    <property type="evidence" value="ECO:0007669"/>
    <property type="project" value="UniProtKB-KW"/>
</dbReference>
<dbReference type="InterPro" id="IPR007199">
    <property type="entry name" value="Rep_factor-A_N"/>
</dbReference>
<evidence type="ECO:0000256" key="11">
    <source>
        <dbReference type="ARBA" id="ARBA00023242"/>
    </source>
</evidence>
<comment type="subunit">
    <text evidence="12">Heterotrimer of RPA1, RPA2 and RPA3 (canonical replication protein A complex).</text>
</comment>
<dbReference type="PANTHER" id="PTHR47165:SF4">
    <property type="entry name" value="OS03G0429900 PROTEIN"/>
    <property type="match status" value="1"/>
</dbReference>
<dbReference type="GO" id="GO:0006281">
    <property type="term" value="P:DNA repair"/>
    <property type="evidence" value="ECO:0007669"/>
    <property type="project" value="UniProtKB-KW"/>
</dbReference>
<evidence type="ECO:0000256" key="12">
    <source>
        <dbReference type="RuleBase" id="RU364130"/>
    </source>
</evidence>
<keyword evidence="8 12" id="KW-0238">DNA-binding</keyword>